<evidence type="ECO:0000313" key="1">
    <source>
        <dbReference type="EMBL" id="CAD8190304.1"/>
    </source>
</evidence>
<dbReference type="Proteomes" id="UP000683925">
    <property type="component" value="Unassembled WGS sequence"/>
</dbReference>
<organism evidence="1 2">
    <name type="scientific">Paramecium octaurelia</name>
    <dbReference type="NCBI Taxonomy" id="43137"/>
    <lineage>
        <taxon>Eukaryota</taxon>
        <taxon>Sar</taxon>
        <taxon>Alveolata</taxon>
        <taxon>Ciliophora</taxon>
        <taxon>Intramacronucleata</taxon>
        <taxon>Oligohymenophorea</taxon>
        <taxon>Peniculida</taxon>
        <taxon>Parameciidae</taxon>
        <taxon>Paramecium</taxon>
    </lineage>
</organism>
<accession>A0A8S1WJP4</accession>
<sequence length="205" mass="24755">MDLYGNLGYDQFYQYLCQKYPIQNQQKQIHNKPNHGDQRILRQDQEALDLMQYIYCTMCDQFISIKNANTHINFCINNKKNKQHQDDKYLDLFICCTDPMNQYIETIEQKQIRLINELTKIKYLIEVAIKQKEYTYEQQKQKEYCLFALEILNLIISNPRNLSIQQQIQDLISIYQVLDQQQYNFYKQIVFLLQKANVRASQLIQ</sequence>
<keyword evidence="2" id="KW-1185">Reference proteome</keyword>
<name>A0A8S1WJP4_PAROT</name>
<proteinExistence type="predicted"/>
<protein>
    <submittedName>
        <fullName evidence="1">Uncharacterized protein</fullName>
    </submittedName>
</protein>
<dbReference type="AlphaFoldDB" id="A0A8S1WJP4"/>
<comment type="caution">
    <text evidence="1">The sequence shown here is derived from an EMBL/GenBank/DDBJ whole genome shotgun (WGS) entry which is preliminary data.</text>
</comment>
<reference evidence="1" key="1">
    <citation type="submission" date="2021-01" db="EMBL/GenBank/DDBJ databases">
        <authorList>
            <consortium name="Genoscope - CEA"/>
            <person name="William W."/>
        </authorList>
    </citation>
    <scope>NUCLEOTIDE SEQUENCE</scope>
</reference>
<evidence type="ECO:0000313" key="2">
    <source>
        <dbReference type="Proteomes" id="UP000683925"/>
    </source>
</evidence>
<gene>
    <name evidence="1" type="ORF">POCTA_138.1.T0970075</name>
</gene>
<dbReference type="EMBL" id="CAJJDP010000096">
    <property type="protein sequence ID" value="CAD8190304.1"/>
    <property type="molecule type" value="Genomic_DNA"/>
</dbReference>